<name>W8W2V4_9VIRU</name>
<gene>
    <name evidence="1" type="primary">176R</name>
    <name evidence="1" type="ORF">IIV25_176R</name>
</gene>
<proteinExistence type="predicted"/>
<dbReference type="OrthoDB" id="14637at10239"/>
<dbReference type="KEGG" id="vg:18501548"/>
<dbReference type="EMBL" id="HF920635">
    <property type="protein sequence ID" value="CCV02194.1"/>
    <property type="molecule type" value="Genomic_DNA"/>
</dbReference>
<dbReference type="Proteomes" id="UP000097612">
    <property type="component" value="Segment"/>
</dbReference>
<dbReference type="GeneID" id="18501548"/>
<organism evidence="1 2">
    <name type="scientific">Invertebrate iridovirus 25</name>
    <dbReference type="NCBI Taxonomy" id="1301280"/>
    <lineage>
        <taxon>Viruses</taxon>
        <taxon>Varidnaviria</taxon>
        <taxon>Bamfordvirae</taxon>
        <taxon>Nucleocytoviricota</taxon>
        <taxon>Megaviricetes</taxon>
        <taxon>Pimascovirales</taxon>
        <taxon>Pimascovirales incertae sedis</taxon>
        <taxon>Iridoviridae</taxon>
        <taxon>Betairidovirinae</taxon>
        <taxon>Chloriridovirus</taxon>
        <taxon>Chloriridovirus simulium2</taxon>
    </lineage>
</organism>
<evidence type="ECO:0000313" key="1">
    <source>
        <dbReference type="EMBL" id="CCV02194.1"/>
    </source>
</evidence>
<sequence>MLCEKKVNHQLMDVLNLRWNIMDSLSFEDHLNLAETMVDDYILLLRSRPSQRTLFNNVLTTIDLSLLKSDTLEMLSKSTWRQISLYADMNEDFIFKWSHKLDFIKLKLNESKGVYGSYAFSSRFNFQPRKFSKKFHALFPGFKTYQPCWKCFDDTQWLTNTTYIKDEKKWFCWDCWCKVCWYCLGEDDEHEPDCSLFDEEYDYDY</sequence>
<protein>
    <submittedName>
        <fullName evidence="1">Uncharacterized protein</fullName>
    </submittedName>
</protein>
<dbReference type="RefSeq" id="YP_009010709.1">
    <property type="nucleotide sequence ID" value="NC_023613.1"/>
</dbReference>
<keyword evidence="2" id="KW-1185">Reference proteome</keyword>
<reference evidence="1 2" key="1">
    <citation type="journal article" date="2013" name="Arch. Virol.">
        <title>Complete genome sequence of invertebrate iridovirus IIV-25 isolated from a blackfly larva.</title>
        <authorList>
            <person name="Piegu B."/>
            <person name="Guizard S."/>
            <person name="Spears T."/>
            <person name="Cruaud C."/>
            <person name="Couloux A."/>
            <person name="Bideshi D.K."/>
            <person name="Federici B.A."/>
            <person name="Bigot Y."/>
        </authorList>
    </citation>
    <scope>NUCLEOTIDE SEQUENCE [LARGE SCALE GENOMIC DNA]</scope>
</reference>
<evidence type="ECO:0000313" key="2">
    <source>
        <dbReference type="Proteomes" id="UP000097612"/>
    </source>
</evidence>
<accession>W8W2V4</accession>